<reference evidence="11 12" key="1">
    <citation type="journal article" date="2022" name="Allergy">
        <title>Genome assembly and annotation of Periplaneta americana reveal a comprehensive cockroach allergen profile.</title>
        <authorList>
            <person name="Wang L."/>
            <person name="Xiong Q."/>
            <person name="Saelim N."/>
            <person name="Wang L."/>
            <person name="Nong W."/>
            <person name="Wan A.T."/>
            <person name="Shi M."/>
            <person name="Liu X."/>
            <person name="Cao Q."/>
            <person name="Hui J.H.L."/>
            <person name="Sookrung N."/>
            <person name="Leung T.F."/>
            <person name="Tungtrongchitr A."/>
            <person name="Tsui S.K.W."/>
        </authorList>
    </citation>
    <scope>NUCLEOTIDE SEQUENCE [LARGE SCALE GENOMIC DNA]</scope>
    <source>
        <strain evidence="11">PWHHKU_190912</strain>
    </source>
</reference>
<keyword evidence="7 10" id="KW-0472">Membrane</keyword>
<evidence type="ECO:0000256" key="9">
    <source>
        <dbReference type="ARBA" id="ARBA00023224"/>
    </source>
</evidence>
<keyword evidence="9" id="KW-0807">Transducer</keyword>
<keyword evidence="5" id="KW-0552">Olfaction</keyword>
<dbReference type="PANTHER" id="PTHR21137">
    <property type="entry name" value="ODORANT RECEPTOR"/>
    <property type="match status" value="1"/>
</dbReference>
<dbReference type="Proteomes" id="UP001148838">
    <property type="component" value="Unassembled WGS sequence"/>
</dbReference>
<keyword evidence="3" id="KW-0716">Sensory transduction</keyword>
<evidence type="ECO:0000256" key="6">
    <source>
        <dbReference type="ARBA" id="ARBA00022989"/>
    </source>
</evidence>
<evidence type="ECO:0008006" key="13">
    <source>
        <dbReference type="Google" id="ProtNLM"/>
    </source>
</evidence>
<keyword evidence="2" id="KW-1003">Cell membrane</keyword>
<organism evidence="11 12">
    <name type="scientific">Periplaneta americana</name>
    <name type="common">American cockroach</name>
    <name type="synonym">Blatta americana</name>
    <dbReference type="NCBI Taxonomy" id="6978"/>
    <lineage>
        <taxon>Eukaryota</taxon>
        <taxon>Metazoa</taxon>
        <taxon>Ecdysozoa</taxon>
        <taxon>Arthropoda</taxon>
        <taxon>Hexapoda</taxon>
        <taxon>Insecta</taxon>
        <taxon>Pterygota</taxon>
        <taxon>Neoptera</taxon>
        <taxon>Polyneoptera</taxon>
        <taxon>Dictyoptera</taxon>
        <taxon>Blattodea</taxon>
        <taxon>Blattoidea</taxon>
        <taxon>Blattidae</taxon>
        <taxon>Blattinae</taxon>
        <taxon>Periplaneta</taxon>
    </lineage>
</organism>
<evidence type="ECO:0000256" key="5">
    <source>
        <dbReference type="ARBA" id="ARBA00022725"/>
    </source>
</evidence>
<comment type="caution">
    <text evidence="11">The sequence shown here is derived from an EMBL/GenBank/DDBJ whole genome shotgun (WGS) entry which is preliminary data.</text>
</comment>
<feature type="transmembrane region" description="Helical" evidence="10">
    <location>
        <begin position="44"/>
        <end position="64"/>
    </location>
</feature>
<feature type="transmembrane region" description="Helical" evidence="10">
    <location>
        <begin position="382"/>
        <end position="403"/>
    </location>
</feature>
<accession>A0ABQ8SIL2</accession>
<dbReference type="InterPro" id="IPR004117">
    <property type="entry name" value="7tm6_olfct_rcpt"/>
</dbReference>
<gene>
    <name evidence="11" type="ORF">ANN_16266</name>
</gene>
<evidence type="ECO:0000256" key="3">
    <source>
        <dbReference type="ARBA" id="ARBA00022606"/>
    </source>
</evidence>
<sequence length="510" mass="58197">MEAKGQTVLTRACLALNLKVLTYGSICPFEVSSSPWVNTLYKCYTMFIVILFHGTSIAAPLFLLCTNYPMADGIEVMSILLTQIRSGMKIMTFVIYKGEIQKLILCLYENFYVHEKRLDEEETRLVQETIQYVRRIIIGWFTLYSCTVVAMVTHPLTAPPPEEEEVSLNHSGHHRILPYKSWYPNWDSTQSPQYEIEYSMQATLTILEAWCLGCIDTFCVTLMIYVGCQFDLLNKSLINMNTEVQLKIKAKQGRPAKFLENSLPSFDMNEVAGTTPGDVNKVGQKILSQTAEDNLAVASGDRYQVFERETVVYIKECVKHHQSLLLKVQDNREGLEFNGLHQLLVYADDVNMLGEDPQTIRENTEFYLMFVADMNKAFNTMFFIVFFTASLLICLLGFQVIVMPPKGLMFVRVFLHSICTVVELGFFCWFGSELMHKSESVFYAAYGCEWQEHSRDVKTCIGMMIMRAQKPVGVQAGLFGDICLPTFGSLMKNAYSYLALLRQLHEGDEQ</sequence>
<keyword evidence="8" id="KW-0675">Receptor</keyword>
<dbReference type="Pfam" id="PF02949">
    <property type="entry name" value="7tm_6"/>
    <property type="match status" value="1"/>
</dbReference>
<evidence type="ECO:0000256" key="10">
    <source>
        <dbReference type="SAM" id="Phobius"/>
    </source>
</evidence>
<keyword evidence="4 10" id="KW-0812">Transmembrane</keyword>
<evidence type="ECO:0000256" key="1">
    <source>
        <dbReference type="ARBA" id="ARBA00004651"/>
    </source>
</evidence>
<dbReference type="PANTHER" id="PTHR21137:SF35">
    <property type="entry name" value="ODORANT RECEPTOR 19A-RELATED"/>
    <property type="match status" value="1"/>
</dbReference>
<comment type="subcellular location">
    <subcellularLocation>
        <location evidence="1">Cell membrane</location>
        <topology evidence="1">Multi-pass membrane protein</topology>
    </subcellularLocation>
</comment>
<evidence type="ECO:0000256" key="4">
    <source>
        <dbReference type="ARBA" id="ARBA00022692"/>
    </source>
</evidence>
<name>A0ABQ8SIL2_PERAM</name>
<evidence type="ECO:0000313" key="12">
    <source>
        <dbReference type="Proteomes" id="UP001148838"/>
    </source>
</evidence>
<dbReference type="EMBL" id="JAJSOF020000027">
    <property type="protein sequence ID" value="KAJ4433947.1"/>
    <property type="molecule type" value="Genomic_DNA"/>
</dbReference>
<keyword evidence="12" id="KW-1185">Reference proteome</keyword>
<proteinExistence type="predicted"/>
<keyword evidence="6 10" id="KW-1133">Transmembrane helix</keyword>
<evidence type="ECO:0000256" key="2">
    <source>
        <dbReference type="ARBA" id="ARBA00022475"/>
    </source>
</evidence>
<evidence type="ECO:0000313" key="11">
    <source>
        <dbReference type="EMBL" id="KAJ4433947.1"/>
    </source>
</evidence>
<protein>
    <recommendedName>
        <fullName evidence="13">Odorant receptor</fullName>
    </recommendedName>
</protein>
<evidence type="ECO:0000256" key="8">
    <source>
        <dbReference type="ARBA" id="ARBA00023170"/>
    </source>
</evidence>
<feature type="transmembrane region" description="Helical" evidence="10">
    <location>
        <begin position="409"/>
        <end position="430"/>
    </location>
</feature>
<evidence type="ECO:0000256" key="7">
    <source>
        <dbReference type="ARBA" id="ARBA00023136"/>
    </source>
</evidence>